<dbReference type="Proteomes" id="UP001310386">
    <property type="component" value="Unassembled WGS sequence"/>
</dbReference>
<accession>A0ABU5ZMS5</accession>
<feature type="chain" id="PRO_5047416451" evidence="2">
    <location>
        <begin position="25"/>
        <end position="297"/>
    </location>
</feature>
<dbReference type="InterPro" id="IPR028096">
    <property type="entry name" value="EfeO_Cupredoxin"/>
</dbReference>
<feature type="region of interest" description="Disordered" evidence="1">
    <location>
        <begin position="32"/>
        <end position="67"/>
    </location>
</feature>
<dbReference type="EMBL" id="JAYJLD010000051">
    <property type="protein sequence ID" value="MEB3103793.1"/>
    <property type="molecule type" value="Genomic_DNA"/>
</dbReference>
<evidence type="ECO:0000313" key="5">
    <source>
        <dbReference type="Proteomes" id="UP001310386"/>
    </source>
</evidence>
<dbReference type="SUPFAM" id="SSF49503">
    <property type="entry name" value="Cupredoxins"/>
    <property type="match status" value="2"/>
</dbReference>
<feature type="signal peptide" evidence="2">
    <location>
        <begin position="1"/>
        <end position="24"/>
    </location>
</feature>
<dbReference type="Gene3D" id="2.60.40.420">
    <property type="entry name" value="Cupredoxins - blue copper proteins"/>
    <property type="match status" value="2"/>
</dbReference>
<gene>
    <name evidence="4" type="ORF">VF724_19435</name>
</gene>
<dbReference type="RefSeq" id="WP_371755921.1">
    <property type="nucleotide sequence ID" value="NZ_JAYJLD010000051.1"/>
</dbReference>
<dbReference type="Pfam" id="PF13473">
    <property type="entry name" value="Cupredoxin_1"/>
    <property type="match status" value="1"/>
</dbReference>
<keyword evidence="2" id="KW-0732">Signal</keyword>
<proteinExistence type="predicted"/>
<dbReference type="PROSITE" id="PS51257">
    <property type="entry name" value="PROKAR_LIPOPROTEIN"/>
    <property type="match status" value="1"/>
</dbReference>
<protein>
    <submittedName>
        <fullName evidence="4">Cupredoxin domain-containing protein</fullName>
    </submittedName>
</protein>
<keyword evidence="5" id="KW-1185">Reference proteome</keyword>
<evidence type="ECO:0000313" key="4">
    <source>
        <dbReference type="EMBL" id="MEB3103793.1"/>
    </source>
</evidence>
<comment type="caution">
    <text evidence="4">The sequence shown here is derived from an EMBL/GenBank/DDBJ whole genome shotgun (WGS) entry which is preliminary data.</text>
</comment>
<evidence type="ECO:0000256" key="1">
    <source>
        <dbReference type="SAM" id="MobiDB-lite"/>
    </source>
</evidence>
<feature type="compositionally biased region" description="Low complexity" evidence="1">
    <location>
        <begin position="39"/>
        <end position="52"/>
    </location>
</feature>
<evidence type="ECO:0000256" key="2">
    <source>
        <dbReference type="SAM" id="SignalP"/>
    </source>
</evidence>
<feature type="domain" description="EfeO-type cupredoxin-like" evidence="3">
    <location>
        <begin position="207"/>
        <end position="278"/>
    </location>
</feature>
<dbReference type="InterPro" id="IPR008972">
    <property type="entry name" value="Cupredoxin"/>
</dbReference>
<name>A0ABU5ZMS5_9BACL</name>
<reference evidence="4" key="1">
    <citation type="submission" date="2023-12" db="EMBL/GenBank/DDBJ databases">
        <title>Fervidustalea candida gen. nov., sp. nov., a novel member of the family Paenibacillaceae isolated from a geothermal area.</title>
        <authorList>
            <person name="Li W.-J."/>
            <person name="Jiao J.-Y."/>
            <person name="Chen Y."/>
        </authorList>
    </citation>
    <scope>NUCLEOTIDE SEQUENCE</scope>
    <source>
        <strain evidence="4">SYSU GA230002</strain>
    </source>
</reference>
<sequence length="297" mass="32217">MKKWIRNGMMVGMAALLVTLFGCANNQAKVADQKTSSISNTASSPKPKNSSAPEKVSGSNEQQNPDNVYITVEADAKLGSDGKTHDAFTNGDITLTEGQPVTLHFYNYDEAPHSYTAPDLGLNIELSGSKKDGEPAITTFTFTPAKTGSFEWKCMDPCDMENGQWAMTHDGYMKGAIKVVPAKDAVQHVSLVINADYKLGTDGELHDAFTPGDFTVKAGQPVELTIYNFDDQGHPFVSSNLGLNVKVDPSQKEGQPSVTTTTFVPAKAGKYEWHCGLPCDDWAMAHDNYMMGYVTVE</sequence>
<organism evidence="4 5">
    <name type="scientific">Ferviditalea candida</name>
    <dbReference type="NCBI Taxonomy" id="3108399"/>
    <lineage>
        <taxon>Bacteria</taxon>
        <taxon>Bacillati</taxon>
        <taxon>Bacillota</taxon>
        <taxon>Bacilli</taxon>
        <taxon>Bacillales</taxon>
        <taxon>Paenibacillaceae</taxon>
        <taxon>Ferviditalea</taxon>
    </lineage>
</organism>
<feature type="compositionally biased region" description="Polar residues" evidence="1">
    <location>
        <begin position="57"/>
        <end position="66"/>
    </location>
</feature>
<evidence type="ECO:0000259" key="3">
    <source>
        <dbReference type="Pfam" id="PF13473"/>
    </source>
</evidence>